<dbReference type="InterPro" id="IPR001283">
    <property type="entry name" value="CRISP-related"/>
</dbReference>
<evidence type="ECO:0000259" key="2">
    <source>
        <dbReference type="SMART" id="SM00198"/>
    </source>
</evidence>
<dbReference type="Proteomes" id="UP000694867">
    <property type="component" value="Unplaced"/>
</dbReference>
<feature type="compositionally biased region" description="Basic and acidic residues" evidence="1">
    <location>
        <begin position="57"/>
        <end position="66"/>
    </location>
</feature>
<dbReference type="SMART" id="SM00198">
    <property type="entry name" value="SCP"/>
    <property type="match status" value="1"/>
</dbReference>
<evidence type="ECO:0000256" key="1">
    <source>
        <dbReference type="SAM" id="MobiDB-lite"/>
    </source>
</evidence>
<dbReference type="CDD" id="cd05382">
    <property type="entry name" value="CAP_GAPR1-like"/>
    <property type="match status" value="1"/>
</dbReference>
<feature type="domain" description="SCP" evidence="2">
    <location>
        <begin position="102"/>
        <end position="249"/>
    </location>
</feature>
<dbReference type="KEGG" id="goe:108863709"/>
<feature type="compositionally biased region" description="Basic residues" evidence="1">
    <location>
        <begin position="45"/>
        <end position="56"/>
    </location>
</feature>
<proteinExistence type="predicted"/>
<dbReference type="InterPro" id="IPR035940">
    <property type="entry name" value="CAP_sf"/>
</dbReference>
<evidence type="ECO:0000313" key="4">
    <source>
        <dbReference type="RefSeq" id="XP_018493739.1"/>
    </source>
</evidence>
<dbReference type="InterPro" id="IPR034113">
    <property type="entry name" value="SCP_GAPR1-like"/>
</dbReference>
<dbReference type="InterPro" id="IPR014044">
    <property type="entry name" value="CAP_dom"/>
</dbReference>
<name>A0AAJ7P8Y8_9ACAR</name>
<dbReference type="Pfam" id="PF00188">
    <property type="entry name" value="CAP"/>
    <property type="match status" value="1"/>
</dbReference>
<sequence length="273" mass="31873">MLLHNATSSRYSYFRDFESKEQIDSLVDKFRQSSLLKKDKDLKRSKSKKSKSLRLRPTREDPKPERPTCQGLTLRFMKKVFLSESVKVSSKEEQLPAYLDNDFIMKCLVWHNILRSRHQAKPLRLSFDLCHEAQKLANEIAHTDRISYQPRSSSKDFSENLYVKYQPLLLVDSQMDVTAKEVTKHWYHRGVRKYDHSLNPDVLHTQGNNFTQMVWRSSRNLGIGKARSIQNEAKVIVVALYQPRGNLAGQFVDNVRPEIREPTTPHDSEDDEP</sequence>
<dbReference type="AlphaFoldDB" id="A0AAJ7P8Y8"/>
<dbReference type="Gene3D" id="3.40.33.10">
    <property type="entry name" value="CAP"/>
    <property type="match status" value="1"/>
</dbReference>
<organism evidence="3 4">
    <name type="scientific">Galendromus occidentalis</name>
    <name type="common">western predatory mite</name>
    <dbReference type="NCBI Taxonomy" id="34638"/>
    <lineage>
        <taxon>Eukaryota</taxon>
        <taxon>Metazoa</taxon>
        <taxon>Ecdysozoa</taxon>
        <taxon>Arthropoda</taxon>
        <taxon>Chelicerata</taxon>
        <taxon>Arachnida</taxon>
        <taxon>Acari</taxon>
        <taxon>Parasitiformes</taxon>
        <taxon>Mesostigmata</taxon>
        <taxon>Gamasina</taxon>
        <taxon>Phytoseioidea</taxon>
        <taxon>Phytoseiidae</taxon>
        <taxon>Typhlodrominae</taxon>
        <taxon>Galendromus</taxon>
    </lineage>
</organism>
<dbReference type="SUPFAM" id="SSF55797">
    <property type="entry name" value="PR-1-like"/>
    <property type="match status" value="1"/>
</dbReference>
<reference evidence="4" key="1">
    <citation type="submission" date="2025-08" db="UniProtKB">
        <authorList>
            <consortium name="RefSeq"/>
        </authorList>
    </citation>
    <scope>IDENTIFICATION</scope>
</reference>
<protein>
    <submittedName>
        <fullName evidence="4">Repressed by EFG1 protein 1-like</fullName>
    </submittedName>
</protein>
<dbReference type="GeneID" id="108863709"/>
<accession>A0AAJ7P8Y8</accession>
<keyword evidence="3" id="KW-1185">Reference proteome</keyword>
<dbReference type="PANTHER" id="PTHR10334">
    <property type="entry name" value="CYSTEINE-RICH SECRETORY PROTEIN-RELATED"/>
    <property type="match status" value="1"/>
</dbReference>
<dbReference type="RefSeq" id="XP_018493739.1">
    <property type="nucleotide sequence ID" value="XM_018638223.1"/>
</dbReference>
<evidence type="ECO:0000313" key="3">
    <source>
        <dbReference type="Proteomes" id="UP000694867"/>
    </source>
</evidence>
<gene>
    <name evidence="4" type="primary">LOC108863709</name>
</gene>
<feature type="region of interest" description="Disordered" evidence="1">
    <location>
        <begin position="41"/>
        <end position="68"/>
    </location>
</feature>